<dbReference type="Gramene" id="TraesWEE_scaffold_148000_01G000100.1">
    <property type="protein sequence ID" value="TraesWEE_scaffold_148000_01G000100.1"/>
    <property type="gene ID" value="TraesWEE_scaffold_148000_01G000100"/>
</dbReference>
<dbReference type="Gramene" id="TraesSTA4B03G02403110.1">
    <property type="protein sequence ID" value="TraesSTA4B03G02403110.1"/>
    <property type="gene ID" value="TraesSTA4B03G02403110"/>
</dbReference>
<dbReference type="OMA" id="ITPVGHR"/>
<dbReference type="EnsemblPlants" id="TraesCS4B02G384000.2">
    <property type="protein sequence ID" value="TraesCS4B02G384000.2"/>
    <property type="gene ID" value="TraesCS4B02G384000"/>
</dbReference>
<dbReference type="InterPro" id="IPR029063">
    <property type="entry name" value="SAM-dependent_MTases_sf"/>
</dbReference>
<dbReference type="Gramene" id="TraesJUL4B03G02427180.1">
    <property type="protein sequence ID" value="TraesJUL4B03G02427180.1"/>
    <property type="gene ID" value="TraesJUL4B03G02427180"/>
</dbReference>
<dbReference type="GO" id="GO:0008757">
    <property type="term" value="F:S-adenosylmethionine-dependent methyltransferase activity"/>
    <property type="evidence" value="ECO:0000318"/>
    <property type="project" value="GO_Central"/>
</dbReference>
<dbReference type="Gramene" id="TraesLAC4B03G02361710.1">
    <property type="protein sequence ID" value="TraesLAC4B03G02361710.1"/>
    <property type="gene ID" value="TraesLAC4B03G02361710"/>
</dbReference>
<dbReference type="Gramene" id="TraesJAG4B03G02405980.1">
    <property type="protein sequence ID" value="TraesJAG4B03G02405980.1"/>
    <property type="gene ID" value="TraesJAG4B03G02405980"/>
</dbReference>
<feature type="domain" description="O-methyltransferase C-terminal" evidence="4">
    <location>
        <begin position="138"/>
        <end position="342"/>
    </location>
</feature>
<dbReference type="GeneID" id="123094008"/>
<organism evidence="6">
    <name type="scientific">Triticum aestivum</name>
    <name type="common">Wheat</name>
    <dbReference type="NCBI Taxonomy" id="4565"/>
    <lineage>
        <taxon>Eukaryota</taxon>
        <taxon>Viridiplantae</taxon>
        <taxon>Streptophyta</taxon>
        <taxon>Embryophyta</taxon>
        <taxon>Tracheophyta</taxon>
        <taxon>Spermatophyta</taxon>
        <taxon>Magnoliopsida</taxon>
        <taxon>Liliopsida</taxon>
        <taxon>Poales</taxon>
        <taxon>Poaceae</taxon>
        <taxon>BOP clade</taxon>
        <taxon>Pooideae</taxon>
        <taxon>Triticodae</taxon>
        <taxon>Triticeae</taxon>
        <taxon>Triticinae</taxon>
        <taxon>Triticum</taxon>
    </lineage>
</organism>
<evidence type="ECO:0000256" key="3">
    <source>
        <dbReference type="ARBA" id="ARBA00022691"/>
    </source>
</evidence>
<dbReference type="Gramene" id="TraesPARA_EIv1.0_1404670.1">
    <property type="protein sequence ID" value="TraesPARA_EIv1.0_1404670.1.CDS"/>
    <property type="gene ID" value="TraesPARA_EIv1.0_1404670"/>
</dbReference>
<reference evidence="6" key="1">
    <citation type="submission" date="2018-08" db="EMBL/GenBank/DDBJ databases">
        <authorList>
            <person name="Rossello M."/>
        </authorList>
    </citation>
    <scope>NUCLEOTIDE SEQUENCE [LARGE SCALE GENOMIC DNA]</scope>
    <source>
        <strain evidence="6">cv. Chinese Spring</strain>
    </source>
</reference>
<feature type="domain" description="O-methyltransferase dimerisation" evidence="5">
    <location>
        <begin position="27"/>
        <end position="111"/>
    </location>
</feature>
<dbReference type="PANTHER" id="PTHR11746">
    <property type="entry name" value="O-METHYLTRANSFERASE"/>
    <property type="match status" value="1"/>
</dbReference>
<dbReference type="InterPro" id="IPR016461">
    <property type="entry name" value="COMT-like"/>
</dbReference>
<dbReference type="Gramene" id="TraesPARA_EIv1.0_1404660.1">
    <property type="protein sequence ID" value="TraesPARA_EIv1.0_1404660.1.CDS"/>
    <property type="gene ID" value="TraesPARA_EIv1.0_1404660"/>
</dbReference>
<dbReference type="STRING" id="4565.A0A3B6IWS0"/>
<dbReference type="InterPro" id="IPR036388">
    <property type="entry name" value="WH-like_DNA-bd_sf"/>
</dbReference>
<evidence type="ECO:0000313" key="6">
    <source>
        <dbReference type="EnsemblPlants" id="TraesCS4B02G384000.2"/>
    </source>
</evidence>
<dbReference type="GO" id="GO:0008171">
    <property type="term" value="F:O-methyltransferase activity"/>
    <property type="evidence" value="ECO:0000318"/>
    <property type="project" value="GO_Central"/>
</dbReference>
<dbReference type="Gramene" id="TraesCAD_scaffold_006285_01G000100.1">
    <property type="protein sequence ID" value="TraesCAD_scaffold_006285_01G000100.1"/>
    <property type="gene ID" value="TraesCAD_scaffold_006285_01G000100"/>
</dbReference>
<dbReference type="AlphaFoldDB" id="A0A3B6IWS0"/>
<evidence type="ECO:0008006" key="8">
    <source>
        <dbReference type="Google" id="ProtNLM"/>
    </source>
</evidence>
<dbReference type="Pfam" id="PF08100">
    <property type="entry name" value="Dimerisation"/>
    <property type="match status" value="1"/>
</dbReference>
<evidence type="ECO:0000256" key="2">
    <source>
        <dbReference type="ARBA" id="ARBA00022679"/>
    </source>
</evidence>
<dbReference type="Gramene" id="TraesLDM4B03G02410050.1">
    <property type="protein sequence ID" value="TraesLDM4B03G02410050.1"/>
    <property type="gene ID" value="TraesLDM4B03G02410050"/>
</dbReference>
<dbReference type="Gene3D" id="3.40.50.150">
    <property type="entry name" value="Vaccinia Virus protein VP39"/>
    <property type="match status" value="1"/>
</dbReference>
<dbReference type="OrthoDB" id="757282at2759"/>
<evidence type="ECO:0000256" key="1">
    <source>
        <dbReference type="ARBA" id="ARBA00022603"/>
    </source>
</evidence>
<dbReference type="SMR" id="A0A3B6IWS0"/>
<dbReference type="RefSeq" id="XP_044372024.1">
    <property type="nucleotide sequence ID" value="XM_044516089.1"/>
</dbReference>
<dbReference type="Pfam" id="PF00891">
    <property type="entry name" value="Methyltransf_2"/>
    <property type="match status" value="1"/>
</dbReference>
<evidence type="ECO:0000259" key="5">
    <source>
        <dbReference type="Pfam" id="PF08100"/>
    </source>
</evidence>
<dbReference type="Gramene" id="TraesKAR4B01G0447550.1">
    <property type="protein sequence ID" value="cds.TraesKAR4B01G0447550.1"/>
    <property type="gene ID" value="TraesKAR4B01G0447550"/>
</dbReference>
<gene>
    <name evidence="6" type="primary">LOC123094008</name>
</gene>
<dbReference type="FunFam" id="3.40.50.150:FF:000057">
    <property type="entry name" value="O-methyltransferase ZRP4"/>
    <property type="match status" value="1"/>
</dbReference>
<keyword evidence="3" id="KW-0949">S-adenosyl-L-methionine</keyword>
<keyword evidence="7" id="KW-1185">Reference proteome</keyword>
<dbReference type="Gene3D" id="1.10.10.10">
    <property type="entry name" value="Winged helix-like DNA-binding domain superfamily/Winged helix DNA-binding domain"/>
    <property type="match status" value="1"/>
</dbReference>
<dbReference type="SUPFAM" id="SSF53335">
    <property type="entry name" value="S-adenosyl-L-methionine-dependent methyltransferases"/>
    <property type="match status" value="1"/>
</dbReference>
<dbReference type="InterPro" id="IPR036390">
    <property type="entry name" value="WH_DNA-bd_sf"/>
</dbReference>
<dbReference type="Gramene" id="TraesMAC4B03G02405350.1">
    <property type="protein sequence ID" value="TraesMAC4B03G02405350.1"/>
    <property type="gene ID" value="TraesMAC4B03G02405350"/>
</dbReference>
<dbReference type="PIRSF" id="PIRSF005739">
    <property type="entry name" value="O-mtase"/>
    <property type="match status" value="1"/>
</dbReference>
<accession>A0A3B6IWS0</accession>
<keyword evidence="1" id="KW-0489">Methyltransferase</keyword>
<proteinExistence type="predicted"/>
<dbReference type="InterPro" id="IPR012967">
    <property type="entry name" value="COMT_dimerisation"/>
</dbReference>
<sequence length="360" mass="38680">MASGMQHKNAISTATEGLIQAQLELYHHSLGYVKSVALRAATELGIPDAIHRHGGVATLSDIATETGIHPSKYSHLRRLMHALAVTGIFSVEGSDDDAGYKLTAVSSILVEGGESMCNLSPMVHVLVELLKLTMLCSIKEWFTDERASAMTLFEVAHGCTPSEMKAKKGTVGMFQAAMVADSNLVMEVVLKEHIGIFKGVSSLVDAGGGHGAAAAAIAKALPHVKCTVLDLPHVIAGAPTSRDVQFVAGDVFEYVPQADAILLKWILTMWQDEGAVNILRRCKEAIPAGGKVIIFDGMVDSGTSQDVILKETQVLFDIVMMGVDGVERDEQQWKKIFVEAGFGDYKITPVGHRSIIEVYP</sequence>
<dbReference type="GO" id="GO:0046983">
    <property type="term" value="F:protein dimerization activity"/>
    <property type="evidence" value="ECO:0007669"/>
    <property type="project" value="InterPro"/>
</dbReference>
<evidence type="ECO:0000259" key="4">
    <source>
        <dbReference type="Pfam" id="PF00891"/>
    </source>
</evidence>
<name>A0A3B6IWS0_WHEAT</name>
<dbReference type="GO" id="GO:0032259">
    <property type="term" value="P:methylation"/>
    <property type="evidence" value="ECO:0000318"/>
    <property type="project" value="GO_Central"/>
</dbReference>
<dbReference type="SUPFAM" id="SSF46785">
    <property type="entry name" value="Winged helix' DNA-binding domain"/>
    <property type="match status" value="1"/>
</dbReference>
<keyword evidence="2" id="KW-0808">Transferase</keyword>
<dbReference type="Gramene" id="TraesCS4B03G0980800.2">
    <property type="protein sequence ID" value="TraesCS4B03G0980800.2.CDS"/>
    <property type="gene ID" value="TraesCS4B03G0980800"/>
</dbReference>
<dbReference type="InterPro" id="IPR001077">
    <property type="entry name" value="COMT_C"/>
</dbReference>
<dbReference type="Proteomes" id="UP000019116">
    <property type="component" value="Chromosome 4B"/>
</dbReference>
<dbReference type="PROSITE" id="PS51683">
    <property type="entry name" value="SAM_OMT_II"/>
    <property type="match status" value="1"/>
</dbReference>
<dbReference type="Gramene" id="TraesCS4B02G384000.2">
    <property type="protein sequence ID" value="TraesCS4B02G384000.2"/>
    <property type="gene ID" value="TraesCS4B02G384000"/>
</dbReference>
<evidence type="ECO:0000313" key="7">
    <source>
        <dbReference type="Proteomes" id="UP000019116"/>
    </source>
</evidence>
<protein>
    <recommendedName>
        <fullName evidence="8">O-methyltransferase domain-containing protein</fullName>
    </recommendedName>
</protein>
<reference evidence="6" key="2">
    <citation type="submission" date="2018-10" db="UniProtKB">
        <authorList>
            <consortium name="EnsemblPlants"/>
        </authorList>
    </citation>
    <scope>IDENTIFICATION</scope>
</reference>